<reference evidence="1" key="1">
    <citation type="submission" date="2025-08" db="UniProtKB">
        <authorList>
            <consortium name="Ensembl"/>
        </authorList>
    </citation>
    <scope>IDENTIFICATION</scope>
</reference>
<dbReference type="OMA" id="DCCSTDK"/>
<keyword evidence="2" id="KW-1185">Reference proteome</keyword>
<dbReference type="AlphaFoldDB" id="A0A3Q3WNA8"/>
<evidence type="ECO:0000313" key="1">
    <source>
        <dbReference type="Ensembl" id="ENSMMOP00000019316.1"/>
    </source>
</evidence>
<organism evidence="1 2">
    <name type="scientific">Mola mola</name>
    <name type="common">Ocean sunfish</name>
    <name type="synonym">Tetraodon mola</name>
    <dbReference type="NCBI Taxonomy" id="94237"/>
    <lineage>
        <taxon>Eukaryota</taxon>
        <taxon>Metazoa</taxon>
        <taxon>Chordata</taxon>
        <taxon>Craniata</taxon>
        <taxon>Vertebrata</taxon>
        <taxon>Euteleostomi</taxon>
        <taxon>Actinopterygii</taxon>
        <taxon>Neopterygii</taxon>
        <taxon>Teleostei</taxon>
        <taxon>Neoteleostei</taxon>
        <taxon>Acanthomorphata</taxon>
        <taxon>Eupercaria</taxon>
        <taxon>Tetraodontiformes</taxon>
        <taxon>Molidae</taxon>
        <taxon>Mola</taxon>
    </lineage>
</organism>
<reference evidence="1" key="2">
    <citation type="submission" date="2025-09" db="UniProtKB">
        <authorList>
            <consortium name="Ensembl"/>
        </authorList>
    </citation>
    <scope>IDENTIFICATION</scope>
</reference>
<sequence>SVDSLTCNQCNYGLAGYCLSNTETNCTTNTSVCSTGKLSICFPLSNKLFSAGFPSISNAGFNRLGCMEPSGCNTTINGTLMSITYEYRTDCCSTDKCNPVQLSGAPSTKMTLTAAIGAAVLASVCGSML</sequence>
<dbReference type="InterPro" id="IPR045860">
    <property type="entry name" value="Snake_toxin-like_sf"/>
</dbReference>
<accession>A0A3Q3WNA8</accession>
<name>A0A3Q3WNA8_MOLML</name>
<protein>
    <recommendedName>
        <fullName evidence="3">UPAR/Ly6 domain-containing protein</fullName>
    </recommendedName>
</protein>
<dbReference type="Proteomes" id="UP000261620">
    <property type="component" value="Unplaced"/>
</dbReference>
<dbReference type="Ensembl" id="ENSMMOT00000019637.1">
    <property type="protein sequence ID" value="ENSMMOP00000019316.1"/>
    <property type="gene ID" value="ENSMMOG00000014624.1"/>
</dbReference>
<dbReference type="Gene3D" id="2.10.60.10">
    <property type="entry name" value="CD59"/>
    <property type="match status" value="1"/>
</dbReference>
<evidence type="ECO:0008006" key="3">
    <source>
        <dbReference type="Google" id="ProtNLM"/>
    </source>
</evidence>
<proteinExistence type="predicted"/>
<evidence type="ECO:0000313" key="2">
    <source>
        <dbReference type="Proteomes" id="UP000261620"/>
    </source>
</evidence>